<dbReference type="CDD" id="cd00413">
    <property type="entry name" value="Glyco_hydrolase_16"/>
    <property type="match status" value="1"/>
</dbReference>
<dbReference type="Proteomes" id="UP000078595">
    <property type="component" value="Chromosome 8"/>
</dbReference>
<dbReference type="AlphaFoldDB" id="A0A1A5ZTS6"/>
<evidence type="ECO:0000256" key="2">
    <source>
        <dbReference type="SAM" id="SignalP"/>
    </source>
</evidence>
<dbReference type="EMBL" id="KI894038">
    <property type="protein sequence ID" value="OBR81180.1"/>
    <property type="molecule type" value="Genomic_DNA"/>
</dbReference>
<keyword evidence="6" id="KW-1185">Reference proteome</keyword>
<dbReference type="RefSeq" id="XP_018259022.1">
    <property type="nucleotide sequence ID" value="XM_018411821.1"/>
</dbReference>
<dbReference type="GeneID" id="28972264"/>
<dbReference type="Pfam" id="PF00722">
    <property type="entry name" value="Glyco_hydro_16"/>
    <property type="match status" value="1"/>
</dbReference>
<feature type="signal peptide" evidence="2">
    <location>
        <begin position="1"/>
        <end position="16"/>
    </location>
</feature>
<dbReference type="EMBL" id="CP144537">
    <property type="protein sequence ID" value="WWC64185.1"/>
    <property type="molecule type" value="Genomic_DNA"/>
</dbReference>
<organism evidence="4">
    <name type="scientific">Kwoniella dejecticola CBS 10117</name>
    <dbReference type="NCBI Taxonomy" id="1296121"/>
    <lineage>
        <taxon>Eukaryota</taxon>
        <taxon>Fungi</taxon>
        <taxon>Dikarya</taxon>
        <taxon>Basidiomycota</taxon>
        <taxon>Agaricomycotina</taxon>
        <taxon>Tremellomycetes</taxon>
        <taxon>Tremellales</taxon>
        <taxon>Cryptococcaceae</taxon>
        <taxon>Kwoniella</taxon>
    </lineage>
</organism>
<name>A0A1A5ZTS6_9TREE</name>
<dbReference type="PROSITE" id="PS51762">
    <property type="entry name" value="GH16_2"/>
    <property type="match status" value="1"/>
</dbReference>
<feature type="region of interest" description="Disordered" evidence="1">
    <location>
        <begin position="39"/>
        <end position="80"/>
    </location>
</feature>
<feature type="chain" id="PRO_5008341837" description="GH16 domain-containing protein" evidence="2">
    <location>
        <begin position="17"/>
        <end position="381"/>
    </location>
</feature>
<dbReference type="PANTHER" id="PTHR38121:SF4">
    <property type="entry name" value="GH16 DOMAIN-CONTAINING PROTEIN-RELATED"/>
    <property type="match status" value="1"/>
</dbReference>
<dbReference type="PANTHER" id="PTHR38121">
    <property type="entry name" value="GH16 DOMAIN-CONTAINING PROTEIN"/>
    <property type="match status" value="1"/>
</dbReference>
<reference evidence="4" key="1">
    <citation type="submission" date="2013-07" db="EMBL/GenBank/DDBJ databases">
        <title>The Genome Sequence of Cryptococcus dejecticola CBS10117.</title>
        <authorList>
            <consortium name="The Broad Institute Genome Sequencing Platform"/>
            <person name="Cuomo C."/>
            <person name="Litvintseva A."/>
            <person name="Chen Y."/>
            <person name="Heitman J."/>
            <person name="Sun S."/>
            <person name="Springer D."/>
            <person name="Dromer F."/>
            <person name="Young S.K."/>
            <person name="Zeng Q."/>
            <person name="Gargeya S."/>
            <person name="Fitzgerald M."/>
            <person name="Abouelleil A."/>
            <person name="Alvarado L."/>
            <person name="Berlin A.M."/>
            <person name="Chapman S.B."/>
            <person name="Dewar J."/>
            <person name="Goldberg J."/>
            <person name="Griggs A."/>
            <person name="Gujja S."/>
            <person name="Hansen M."/>
            <person name="Howarth C."/>
            <person name="Imamovic A."/>
            <person name="Larimer J."/>
            <person name="McCowan C."/>
            <person name="Murphy C."/>
            <person name="Pearson M."/>
            <person name="Priest M."/>
            <person name="Roberts A."/>
            <person name="Saif S."/>
            <person name="Shea T."/>
            <person name="Sykes S."/>
            <person name="Wortman J."/>
            <person name="Nusbaum C."/>
            <person name="Birren B."/>
        </authorList>
    </citation>
    <scope>NUCLEOTIDE SEQUENCE [LARGE SCALE GENOMIC DNA]</scope>
    <source>
        <strain evidence="4">CBS 10117</strain>
    </source>
</reference>
<dbReference type="STRING" id="1296121.A0A1A5ZTS6"/>
<keyword evidence="2" id="KW-0732">Signal</keyword>
<accession>A0A1A5ZTS6</accession>
<dbReference type="GO" id="GO:0004553">
    <property type="term" value="F:hydrolase activity, hydrolyzing O-glycosyl compounds"/>
    <property type="evidence" value="ECO:0007669"/>
    <property type="project" value="InterPro"/>
</dbReference>
<protein>
    <recommendedName>
        <fullName evidence="3">GH16 domain-containing protein</fullName>
    </recommendedName>
</protein>
<evidence type="ECO:0000313" key="4">
    <source>
        <dbReference type="EMBL" id="OBR81180.1"/>
    </source>
</evidence>
<reference evidence="5" key="3">
    <citation type="submission" date="2024-02" db="EMBL/GenBank/DDBJ databases">
        <title>Comparative genomics of Cryptococcus and Kwoniella reveals pathogenesis evolution and contrasting modes of karyotype evolution via chromosome fusion or intercentromeric recombination.</title>
        <authorList>
            <person name="Coelho M.A."/>
            <person name="David-Palma M."/>
            <person name="Shea T."/>
            <person name="Bowers K."/>
            <person name="McGinley-Smith S."/>
            <person name="Mohammad A.W."/>
            <person name="Gnirke A."/>
            <person name="Yurkov A.M."/>
            <person name="Nowrousian M."/>
            <person name="Sun S."/>
            <person name="Cuomo C.A."/>
            <person name="Heitman J."/>
        </authorList>
    </citation>
    <scope>NUCLEOTIDE SEQUENCE</scope>
    <source>
        <strain evidence="5">CBS 10117</strain>
    </source>
</reference>
<gene>
    <name evidence="4" type="ORF">I303_08565</name>
    <name evidence="5" type="ORF">I303_106793</name>
</gene>
<reference evidence="5" key="2">
    <citation type="submission" date="2013-07" db="EMBL/GenBank/DDBJ databases">
        <authorList>
            <consortium name="The Broad Institute Genome Sequencing Platform"/>
            <person name="Cuomo C."/>
            <person name="Litvintseva A."/>
            <person name="Chen Y."/>
            <person name="Heitman J."/>
            <person name="Sun S."/>
            <person name="Springer D."/>
            <person name="Dromer F."/>
            <person name="Young S.K."/>
            <person name="Zeng Q."/>
            <person name="Gargeya S."/>
            <person name="Fitzgerald M."/>
            <person name="Abouelleil A."/>
            <person name="Alvarado L."/>
            <person name="Berlin A.M."/>
            <person name="Chapman S.B."/>
            <person name="Dewar J."/>
            <person name="Goldberg J."/>
            <person name="Griggs A."/>
            <person name="Gujja S."/>
            <person name="Hansen M."/>
            <person name="Howarth C."/>
            <person name="Imamovic A."/>
            <person name="Larimer J."/>
            <person name="McCowan C."/>
            <person name="Murphy C."/>
            <person name="Pearson M."/>
            <person name="Priest M."/>
            <person name="Roberts A."/>
            <person name="Saif S."/>
            <person name="Shea T."/>
            <person name="Sykes S."/>
            <person name="Wortman J."/>
            <person name="Nusbaum C."/>
            <person name="Birren B."/>
        </authorList>
    </citation>
    <scope>NUCLEOTIDE SEQUENCE</scope>
    <source>
        <strain evidence="5">CBS 10117</strain>
    </source>
</reference>
<evidence type="ECO:0000313" key="5">
    <source>
        <dbReference type="EMBL" id="WWC64185.1"/>
    </source>
</evidence>
<feature type="region of interest" description="Disordered" evidence="1">
    <location>
        <begin position="98"/>
        <end position="119"/>
    </location>
</feature>
<evidence type="ECO:0000256" key="1">
    <source>
        <dbReference type="SAM" id="MobiDB-lite"/>
    </source>
</evidence>
<dbReference type="InterPro" id="IPR013320">
    <property type="entry name" value="ConA-like_dom_sf"/>
</dbReference>
<evidence type="ECO:0000313" key="6">
    <source>
        <dbReference type="Proteomes" id="UP000078595"/>
    </source>
</evidence>
<feature type="compositionally biased region" description="Low complexity" evidence="1">
    <location>
        <begin position="99"/>
        <end position="119"/>
    </location>
</feature>
<dbReference type="SUPFAM" id="SSF49899">
    <property type="entry name" value="Concanavalin A-like lectins/glucanases"/>
    <property type="match status" value="1"/>
</dbReference>
<dbReference type="Gene3D" id="2.60.120.200">
    <property type="match status" value="1"/>
</dbReference>
<proteinExistence type="predicted"/>
<dbReference type="VEuPathDB" id="FungiDB:I303_08565"/>
<feature type="compositionally biased region" description="Acidic residues" evidence="1">
    <location>
        <begin position="58"/>
        <end position="72"/>
    </location>
</feature>
<dbReference type="KEGG" id="kdj:28972264"/>
<sequence length="381" mass="40136">MHPKALLFLLPLLVNAAKHCKPKNETAAPSAPLNQALVATGSRGRWDGRPTTTPTDIEPIETEVPQDDDEDAAATSLAPASSNLAAYETPSVLVDPIRPSSVAASPSPSSTGGNTTSAASGDCSCGYILSAYDDAYFPQSLIIDFATVTDKSTLAGMGLRIMDGSKAGSVAPDGGRSLTSIDNVAITDGVLTLTVPGGQAKGGQIGSAEIETIFAATGGVFTMNAQLSPVAGTCQSIFTYTENEDVGLDEQDIEVVAITPGKIQLTNHDPAKSKENELAIVPFPNDPFTSFNDYTIGWYKDSTKYYYNGAVLDGPTQYRSVNPSQIVINNWSSGKETFTQGPPVEDTVLQIKSIAYYYQEESMSAYPAYPAGCSEAQACRV</sequence>
<dbReference type="OrthoDB" id="2579977at2759"/>
<dbReference type="InterPro" id="IPR000757">
    <property type="entry name" value="Beta-glucanase-like"/>
</dbReference>
<dbReference type="GO" id="GO:0005975">
    <property type="term" value="P:carbohydrate metabolic process"/>
    <property type="evidence" value="ECO:0007669"/>
    <property type="project" value="InterPro"/>
</dbReference>
<feature type="domain" description="GH16" evidence="3">
    <location>
        <begin position="100"/>
        <end position="362"/>
    </location>
</feature>
<evidence type="ECO:0000259" key="3">
    <source>
        <dbReference type="PROSITE" id="PS51762"/>
    </source>
</evidence>